<protein>
    <submittedName>
        <fullName evidence="1">Uncharacterized protein</fullName>
    </submittedName>
</protein>
<dbReference type="Proteomes" id="UP000323188">
    <property type="component" value="Unassembled WGS sequence"/>
</dbReference>
<accession>A0A5B2TS18</accession>
<proteinExistence type="predicted"/>
<gene>
    <name evidence="1" type="ORF">F0361_15855</name>
</gene>
<organism evidence="1 2">
    <name type="scientific">Maribacter flavus</name>
    <dbReference type="NCBI Taxonomy" id="1658664"/>
    <lineage>
        <taxon>Bacteria</taxon>
        <taxon>Pseudomonadati</taxon>
        <taxon>Bacteroidota</taxon>
        <taxon>Flavobacteriia</taxon>
        <taxon>Flavobacteriales</taxon>
        <taxon>Flavobacteriaceae</taxon>
        <taxon>Maribacter</taxon>
    </lineage>
</organism>
<sequence length="133" mass="15971">MNLQDETFDEILSDFKYDLRRWKTRVKHMENEIVFLERLLASEAFGKVLTHTMREKRELFKKMIRIKADFLADFKAELDSYQVTLTKLASTEHLLKNKVHVERHETLNIRFEKFCKDFDDFRAKVLIQTGSVL</sequence>
<comment type="caution">
    <text evidence="1">The sequence shown here is derived from an EMBL/GenBank/DDBJ whole genome shotgun (WGS) entry which is preliminary data.</text>
</comment>
<dbReference type="AlphaFoldDB" id="A0A5B2TS18"/>
<evidence type="ECO:0000313" key="1">
    <source>
        <dbReference type="EMBL" id="KAA2217417.1"/>
    </source>
</evidence>
<reference evidence="1 2" key="1">
    <citation type="submission" date="2019-09" db="EMBL/GenBank/DDBJ databases">
        <authorList>
            <person name="Khan S.A."/>
            <person name="Jeon C.O."/>
            <person name="Chun B.H."/>
            <person name="Jeong S.E."/>
        </authorList>
    </citation>
    <scope>NUCLEOTIDE SEQUENCE [LARGE SCALE GENOMIC DNA]</scope>
    <source>
        <strain evidence="1 2">KCTC 42508</strain>
    </source>
</reference>
<dbReference type="EMBL" id="VUOE01000002">
    <property type="protein sequence ID" value="KAA2217417.1"/>
    <property type="molecule type" value="Genomic_DNA"/>
</dbReference>
<dbReference type="RefSeq" id="WP_154920086.1">
    <property type="nucleotide sequence ID" value="NZ_VUOE01000002.1"/>
</dbReference>
<name>A0A5B2TS18_9FLAO</name>
<evidence type="ECO:0000313" key="2">
    <source>
        <dbReference type="Proteomes" id="UP000323188"/>
    </source>
</evidence>